<name>A0AAW8B547_9GAMM</name>
<feature type="transmembrane region" description="Helical" evidence="1">
    <location>
        <begin position="125"/>
        <end position="143"/>
    </location>
</feature>
<gene>
    <name evidence="2" type="ORF">Q8A57_07830</name>
</gene>
<keyword evidence="1" id="KW-0472">Membrane</keyword>
<accession>A0AAW8B547</accession>
<feature type="transmembrane region" description="Helical" evidence="1">
    <location>
        <begin position="95"/>
        <end position="118"/>
    </location>
</feature>
<protein>
    <submittedName>
        <fullName evidence="2">Uncharacterized protein</fullName>
    </submittedName>
</protein>
<sequence>MPNPNNTTFMPHWASILGVVAIMLGVFLTAVHGNEVMKQVVITNNMPADGVMPEPDCPEEELEEEGISVAECEYLIQHVRGIALSAPDWFPSAQITLSAIGTVLAFGSIIIGGALVNYTPWASKAALVVFGGLAAIDLLQFAVVVNTGPTLRDVYLGGILLWFILHLMLVAGALAGRHTEAEAQ</sequence>
<organism evidence="2 3">
    <name type="scientific">Porticoccus litoralis</name>
    <dbReference type="NCBI Taxonomy" id="434086"/>
    <lineage>
        <taxon>Bacteria</taxon>
        <taxon>Pseudomonadati</taxon>
        <taxon>Pseudomonadota</taxon>
        <taxon>Gammaproteobacteria</taxon>
        <taxon>Cellvibrionales</taxon>
        <taxon>Porticoccaceae</taxon>
        <taxon>Porticoccus</taxon>
    </lineage>
</organism>
<reference evidence="2" key="2">
    <citation type="submission" date="2023-08" db="EMBL/GenBank/DDBJ databases">
        <authorList>
            <person name="Luo J."/>
        </authorList>
    </citation>
    <scope>NUCLEOTIDE SEQUENCE</scope>
    <source>
        <strain evidence="2">DSM 25064</strain>
    </source>
</reference>
<dbReference type="Proteomes" id="UP001178354">
    <property type="component" value="Unassembled WGS sequence"/>
</dbReference>
<evidence type="ECO:0000256" key="1">
    <source>
        <dbReference type="SAM" id="Phobius"/>
    </source>
</evidence>
<evidence type="ECO:0000313" key="2">
    <source>
        <dbReference type="EMBL" id="MDP1520872.1"/>
    </source>
</evidence>
<keyword evidence="3" id="KW-1185">Reference proteome</keyword>
<dbReference type="AlphaFoldDB" id="A0AAW8B547"/>
<feature type="transmembrane region" description="Helical" evidence="1">
    <location>
        <begin position="12"/>
        <end position="31"/>
    </location>
</feature>
<dbReference type="EMBL" id="JAUUUU010000003">
    <property type="protein sequence ID" value="MDP1520872.1"/>
    <property type="molecule type" value="Genomic_DNA"/>
</dbReference>
<dbReference type="RefSeq" id="WP_305170455.1">
    <property type="nucleotide sequence ID" value="NZ_JAUUUU010000003.1"/>
</dbReference>
<reference evidence="2" key="1">
    <citation type="journal article" date="2010" name="Int. J. Syst. Evol. Microbiol.">
        <title>Porticoccus litoralis gen. nov., sp. nov., a gammaproteobacterium isolated from the Yellow Sea.</title>
        <authorList>
            <person name="Oh H.M."/>
            <person name="Kim H."/>
            <person name="Kim K.M."/>
            <person name="Min G.S."/>
            <person name="Cho J.C."/>
        </authorList>
    </citation>
    <scope>NUCLEOTIDE SEQUENCE</scope>
    <source>
        <strain evidence="2">DSM 25064</strain>
    </source>
</reference>
<keyword evidence="1" id="KW-0812">Transmembrane</keyword>
<keyword evidence="1" id="KW-1133">Transmembrane helix</keyword>
<comment type="caution">
    <text evidence="2">The sequence shown here is derived from an EMBL/GenBank/DDBJ whole genome shotgun (WGS) entry which is preliminary data.</text>
</comment>
<evidence type="ECO:0000313" key="3">
    <source>
        <dbReference type="Proteomes" id="UP001178354"/>
    </source>
</evidence>
<proteinExistence type="predicted"/>
<feature type="transmembrane region" description="Helical" evidence="1">
    <location>
        <begin position="155"/>
        <end position="175"/>
    </location>
</feature>